<dbReference type="RefSeq" id="WP_248823931.1">
    <property type="nucleotide sequence ID" value="NZ_JALKFT010000005.1"/>
</dbReference>
<accession>A0ABT0JW89</accession>
<evidence type="ECO:0000313" key="4">
    <source>
        <dbReference type="Proteomes" id="UP001201873"/>
    </source>
</evidence>
<name>A0ABT0JW89_9ACTN</name>
<proteinExistence type="predicted"/>
<dbReference type="PANTHER" id="PTHR43194">
    <property type="entry name" value="HYDROLASE ALPHA/BETA FOLD FAMILY"/>
    <property type="match status" value="1"/>
</dbReference>
<evidence type="ECO:0000313" key="3">
    <source>
        <dbReference type="EMBL" id="MCK9875487.1"/>
    </source>
</evidence>
<feature type="domain" description="AB hydrolase-1" evidence="2">
    <location>
        <begin position="22"/>
        <end position="253"/>
    </location>
</feature>
<dbReference type="GO" id="GO:0016787">
    <property type="term" value="F:hydrolase activity"/>
    <property type="evidence" value="ECO:0007669"/>
    <property type="project" value="UniProtKB-KW"/>
</dbReference>
<dbReference type="SUPFAM" id="SSF53474">
    <property type="entry name" value="alpha/beta-Hydrolases"/>
    <property type="match status" value="1"/>
</dbReference>
<dbReference type="InterPro" id="IPR000073">
    <property type="entry name" value="AB_hydrolase_1"/>
</dbReference>
<dbReference type="PANTHER" id="PTHR43194:SF5">
    <property type="entry name" value="PIMELOYL-[ACYL-CARRIER PROTEIN] METHYL ESTER ESTERASE"/>
    <property type="match status" value="1"/>
</dbReference>
<keyword evidence="3" id="KW-0378">Hydrolase</keyword>
<gene>
    <name evidence="3" type="ORF">MXD59_06805</name>
</gene>
<organism evidence="3 4">
    <name type="scientific">Frankia umida</name>
    <dbReference type="NCBI Taxonomy" id="573489"/>
    <lineage>
        <taxon>Bacteria</taxon>
        <taxon>Bacillati</taxon>
        <taxon>Actinomycetota</taxon>
        <taxon>Actinomycetes</taxon>
        <taxon>Frankiales</taxon>
        <taxon>Frankiaceae</taxon>
        <taxon>Frankia</taxon>
    </lineage>
</organism>
<dbReference type="EMBL" id="JALKFT010000005">
    <property type="protein sequence ID" value="MCK9875487.1"/>
    <property type="molecule type" value="Genomic_DNA"/>
</dbReference>
<reference evidence="3 4" key="1">
    <citation type="submission" date="2022-04" db="EMBL/GenBank/DDBJ databases">
        <title>Genome diversity in the genus Frankia.</title>
        <authorList>
            <person name="Carlos-Shanley C."/>
            <person name="Hahn D."/>
        </authorList>
    </citation>
    <scope>NUCLEOTIDE SEQUENCE [LARGE SCALE GENOMIC DNA]</scope>
    <source>
        <strain evidence="3 4">Ag45/Mut15</strain>
    </source>
</reference>
<dbReference type="PRINTS" id="PR00111">
    <property type="entry name" value="ABHYDROLASE"/>
</dbReference>
<protein>
    <submittedName>
        <fullName evidence="3">Alpha/beta hydrolase</fullName>
    </submittedName>
</protein>
<dbReference type="Gene3D" id="3.40.50.1820">
    <property type="entry name" value="alpha/beta hydrolase"/>
    <property type="match status" value="1"/>
</dbReference>
<keyword evidence="4" id="KW-1185">Reference proteome</keyword>
<comment type="caution">
    <text evidence="3">The sequence shown here is derived from an EMBL/GenBank/DDBJ whole genome shotgun (WGS) entry which is preliminary data.</text>
</comment>
<dbReference type="InterPro" id="IPR029058">
    <property type="entry name" value="AB_hydrolase_fold"/>
</dbReference>
<evidence type="ECO:0000256" key="1">
    <source>
        <dbReference type="SAM" id="MobiDB-lite"/>
    </source>
</evidence>
<dbReference type="Pfam" id="PF12697">
    <property type="entry name" value="Abhydrolase_6"/>
    <property type="match status" value="1"/>
</dbReference>
<sequence length="289" mass="30951">MPFVATRAGRVFYEQRGSGRPIVMLPATLHDHRDFDPVAARFASRYRTIAVDWPGHGRSDEPDPAQRVSASLLAGVLADLVDDLDLGPAVLVGNSVGGYAASRLALDRPAAVAGLVLVNAGGFSRQTVLSRTACALLGRPAVTRRVLPHLVRAYLRPVNDHDRAVAERVRARARTVEGARTAAALWHSFTTPAFDLRADGPRLTVPTLLTWGTRDVLLPLKAGRQTHAVLPGARFHPFATGHVVFASDPDGFTALVEPFLDTVFQTSPPDPRPPTASLPQGPAGPRDLS</sequence>
<evidence type="ECO:0000259" key="2">
    <source>
        <dbReference type="Pfam" id="PF12697"/>
    </source>
</evidence>
<dbReference type="Proteomes" id="UP001201873">
    <property type="component" value="Unassembled WGS sequence"/>
</dbReference>
<feature type="region of interest" description="Disordered" evidence="1">
    <location>
        <begin position="265"/>
        <end position="289"/>
    </location>
</feature>
<dbReference type="InterPro" id="IPR050228">
    <property type="entry name" value="Carboxylesterase_BioH"/>
</dbReference>